<evidence type="ECO:0000313" key="1">
    <source>
        <dbReference type="EMBL" id="TKK76422.1"/>
    </source>
</evidence>
<dbReference type="SUPFAM" id="SSF160424">
    <property type="entry name" value="BH3703-like"/>
    <property type="match status" value="1"/>
</dbReference>
<dbReference type="EMBL" id="SZPZ01000004">
    <property type="protein sequence ID" value="TKK76422.1"/>
    <property type="molecule type" value="Genomic_DNA"/>
</dbReference>
<evidence type="ECO:0000313" key="2">
    <source>
        <dbReference type="Proteomes" id="UP000305836"/>
    </source>
</evidence>
<proteinExistence type="predicted"/>
<gene>
    <name evidence="1" type="ORF">FDA38_28980</name>
</gene>
<comment type="caution">
    <text evidence="1">The sequence shown here is derived from an EMBL/GenBank/DDBJ whole genome shotgun (WGS) entry which is preliminary data.</text>
</comment>
<dbReference type="RefSeq" id="WP_137257289.1">
    <property type="nucleotide sequence ID" value="NZ_JBHSPQ010000003.1"/>
</dbReference>
<organism evidence="1 2">
    <name type="scientific">Kribbella jiaozuonensis</name>
    <dbReference type="NCBI Taxonomy" id="2575441"/>
    <lineage>
        <taxon>Bacteria</taxon>
        <taxon>Bacillati</taxon>
        <taxon>Actinomycetota</taxon>
        <taxon>Actinomycetes</taxon>
        <taxon>Propionibacteriales</taxon>
        <taxon>Kribbellaceae</taxon>
        <taxon>Kribbella</taxon>
    </lineage>
</organism>
<reference evidence="1 2" key="1">
    <citation type="submission" date="2019-04" db="EMBL/GenBank/DDBJ databases">
        <title>Kribbella sp. NEAU-THZ 27 nov., a novel actinomycete isolated from soil.</title>
        <authorList>
            <person name="Duan L."/>
        </authorList>
    </citation>
    <scope>NUCLEOTIDE SEQUENCE [LARGE SCALE GENOMIC DNA]</scope>
    <source>
        <strain evidence="2">NEAU-THZ27</strain>
    </source>
</reference>
<name>A0A4U3LLM8_9ACTN</name>
<accession>A0A4U3LLM8</accession>
<dbReference type="InterPro" id="IPR036170">
    <property type="entry name" value="YezG-like_sf"/>
</dbReference>
<keyword evidence="2" id="KW-1185">Reference proteome</keyword>
<dbReference type="Gene3D" id="3.30.500.20">
    <property type="entry name" value="BH3703-like domains"/>
    <property type="match status" value="1"/>
</dbReference>
<sequence length="125" mass="13940">MTEISVIDTIARALVAELPAGWREVTAVYRGTTSYAELDATVDSAQLDPLPEGLEDDFEELRRSMYQPGKGTWLTATISVTADGHFSTDFDYDHQPAWSIPVDEGIYAADLAEFPRDDVPGWMRR</sequence>
<dbReference type="Proteomes" id="UP000305836">
    <property type="component" value="Unassembled WGS sequence"/>
</dbReference>
<dbReference type="OrthoDB" id="6957847at2"/>
<dbReference type="AlphaFoldDB" id="A0A4U3LLM8"/>
<protein>
    <submittedName>
        <fullName evidence="1">DUF600 family protein</fullName>
    </submittedName>
</protein>